<feature type="transmembrane region" description="Helical" evidence="1">
    <location>
        <begin position="81"/>
        <end position="101"/>
    </location>
</feature>
<comment type="caution">
    <text evidence="2">The sequence shown here is derived from an EMBL/GenBank/DDBJ whole genome shotgun (WGS) entry which is preliminary data.</text>
</comment>
<dbReference type="EMBL" id="QXML01000002">
    <property type="protein sequence ID" value="RIW17479.1"/>
    <property type="molecule type" value="Genomic_DNA"/>
</dbReference>
<evidence type="ECO:0008006" key="4">
    <source>
        <dbReference type="Google" id="ProtNLM"/>
    </source>
</evidence>
<feature type="transmembrane region" description="Helical" evidence="1">
    <location>
        <begin position="48"/>
        <end position="69"/>
    </location>
</feature>
<keyword evidence="1" id="KW-0472">Membrane</keyword>
<feature type="transmembrane region" description="Helical" evidence="1">
    <location>
        <begin position="204"/>
        <end position="222"/>
    </location>
</feature>
<dbReference type="RefSeq" id="WP_119476916.1">
    <property type="nucleotide sequence ID" value="NZ_QXML01000002.1"/>
</dbReference>
<evidence type="ECO:0000313" key="3">
    <source>
        <dbReference type="Proteomes" id="UP000283522"/>
    </source>
</evidence>
<name>A0A418PVF1_9BACT</name>
<accession>A0A418PVF1</accession>
<organism evidence="2 3">
    <name type="scientific">Algoriphagus lacus</name>
    <dbReference type="NCBI Taxonomy" id="2056311"/>
    <lineage>
        <taxon>Bacteria</taxon>
        <taxon>Pseudomonadati</taxon>
        <taxon>Bacteroidota</taxon>
        <taxon>Cytophagia</taxon>
        <taxon>Cytophagales</taxon>
        <taxon>Cyclobacteriaceae</taxon>
        <taxon>Algoriphagus</taxon>
    </lineage>
</organism>
<feature type="transmembrane region" description="Helical" evidence="1">
    <location>
        <begin position="113"/>
        <end position="133"/>
    </location>
</feature>
<proteinExistence type="predicted"/>
<keyword evidence="3" id="KW-1185">Reference proteome</keyword>
<dbReference type="AlphaFoldDB" id="A0A418PVF1"/>
<gene>
    <name evidence="2" type="ORF">D0X99_07080</name>
</gene>
<dbReference type="OrthoDB" id="822156at2"/>
<sequence length="238" mass="26842">MISIPARNSYRLTALFIILILIGIQWGFYTSYTSQFPTFPNATTVIHIHGALLMIWLTLLVVQPMLINFKKAKLHRSIGKVSYVLGPMIIISMFLVGRGSYHRFVELAPEKDLLATMVLDIRGLVNFAIFWALAMAYRKTPSAHMRYMIATGILAIGPGVGRGLMASFDFSLYAALTATDVIDLVIVGVLLGYDLVKKNDFKPYLVVFSVLLVGKVLWQISYSDLWQNFARTYVELFY</sequence>
<evidence type="ECO:0000256" key="1">
    <source>
        <dbReference type="SAM" id="Phobius"/>
    </source>
</evidence>
<feature type="transmembrane region" description="Helical" evidence="1">
    <location>
        <begin position="170"/>
        <end position="192"/>
    </location>
</feature>
<reference evidence="2 3" key="1">
    <citation type="submission" date="2018-09" db="EMBL/GenBank/DDBJ databases">
        <authorList>
            <person name="Wang X."/>
            <person name="Du Z."/>
        </authorList>
    </citation>
    <scope>NUCLEOTIDE SEQUENCE [LARGE SCALE GENOMIC DNA]</scope>
    <source>
        <strain evidence="2 3">N3</strain>
    </source>
</reference>
<keyword evidence="1" id="KW-1133">Transmembrane helix</keyword>
<protein>
    <recommendedName>
        <fullName evidence="4">DUF2306 domain-containing protein</fullName>
    </recommendedName>
</protein>
<keyword evidence="1" id="KW-0812">Transmembrane</keyword>
<dbReference type="Proteomes" id="UP000283522">
    <property type="component" value="Unassembled WGS sequence"/>
</dbReference>
<feature type="transmembrane region" description="Helical" evidence="1">
    <location>
        <begin position="145"/>
        <end position="164"/>
    </location>
</feature>
<feature type="transmembrane region" description="Helical" evidence="1">
    <location>
        <begin position="12"/>
        <end position="28"/>
    </location>
</feature>
<evidence type="ECO:0000313" key="2">
    <source>
        <dbReference type="EMBL" id="RIW17479.1"/>
    </source>
</evidence>